<dbReference type="Pfam" id="PF04434">
    <property type="entry name" value="SWIM"/>
    <property type="match status" value="1"/>
</dbReference>
<keyword evidence="3" id="KW-1133">Transmembrane helix</keyword>
<name>A0A561WLV4_ACTTI</name>
<evidence type="ECO:0000313" key="6">
    <source>
        <dbReference type="Proteomes" id="UP000320239"/>
    </source>
</evidence>
<proteinExistence type="predicted"/>
<dbReference type="InterPro" id="IPR036388">
    <property type="entry name" value="WH-like_DNA-bd_sf"/>
</dbReference>
<organism evidence="5 6">
    <name type="scientific">Actinoplanes teichomyceticus</name>
    <dbReference type="NCBI Taxonomy" id="1867"/>
    <lineage>
        <taxon>Bacteria</taxon>
        <taxon>Bacillati</taxon>
        <taxon>Actinomycetota</taxon>
        <taxon>Actinomycetes</taxon>
        <taxon>Micromonosporales</taxon>
        <taxon>Micromonosporaceae</taxon>
        <taxon>Actinoplanes</taxon>
    </lineage>
</organism>
<feature type="region of interest" description="Disordered" evidence="2">
    <location>
        <begin position="1"/>
        <end position="38"/>
    </location>
</feature>
<feature type="compositionally biased region" description="Pro residues" evidence="2">
    <location>
        <begin position="19"/>
        <end position="31"/>
    </location>
</feature>
<evidence type="ECO:0000256" key="3">
    <source>
        <dbReference type="SAM" id="Phobius"/>
    </source>
</evidence>
<keyword evidence="1" id="KW-0479">Metal-binding</keyword>
<keyword evidence="3" id="KW-0812">Transmembrane</keyword>
<keyword evidence="3" id="KW-0472">Membrane</keyword>
<dbReference type="GO" id="GO:0008270">
    <property type="term" value="F:zinc ion binding"/>
    <property type="evidence" value="ECO:0007669"/>
    <property type="project" value="UniProtKB-KW"/>
</dbReference>
<dbReference type="Proteomes" id="UP000320239">
    <property type="component" value="Unassembled WGS sequence"/>
</dbReference>
<evidence type="ECO:0000259" key="4">
    <source>
        <dbReference type="PROSITE" id="PS50966"/>
    </source>
</evidence>
<dbReference type="PROSITE" id="PS50966">
    <property type="entry name" value="ZF_SWIM"/>
    <property type="match status" value="1"/>
</dbReference>
<protein>
    <submittedName>
        <fullName evidence="5">SWIM zinc finger protein</fullName>
    </submittedName>
</protein>
<reference evidence="5 6" key="1">
    <citation type="submission" date="2019-06" db="EMBL/GenBank/DDBJ databases">
        <title>Sequencing the genomes of 1000 actinobacteria strains.</title>
        <authorList>
            <person name="Klenk H.-P."/>
        </authorList>
    </citation>
    <scope>NUCLEOTIDE SEQUENCE [LARGE SCALE GENOMIC DNA]</scope>
    <source>
        <strain evidence="5 6">DSM 43866</strain>
    </source>
</reference>
<comment type="caution">
    <text evidence="5">The sequence shown here is derived from an EMBL/GenBank/DDBJ whole genome shotgun (WGS) entry which is preliminary data.</text>
</comment>
<feature type="domain" description="SWIM-type" evidence="4">
    <location>
        <begin position="451"/>
        <end position="486"/>
    </location>
</feature>
<keyword evidence="6" id="KW-1185">Reference proteome</keyword>
<evidence type="ECO:0000256" key="2">
    <source>
        <dbReference type="SAM" id="MobiDB-lite"/>
    </source>
</evidence>
<keyword evidence="1" id="KW-0863">Zinc-finger</keyword>
<evidence type="ECO:0000313" key="5">
    <source>
        <dbReference type="EMBL" id="TWG24835.1"/>
    </source>
</evidence>
<dbReference type="AlphaFoldDB" id="A0A561WLV4"/>
<dbReference type="Gene3D" id="1.10.10.10">
    <property type="entry name" value="Winged helix-like DNA-binding domain superfamily/Winged helix DNA-binding domain"/>
    <property type="match status" value="1"/>
</dbReference>
<feature type="compositionally biased region" description="Basic residues" evidence="2">
    <location>
        <begin position="1"/>
        <end position="10"/>
    </location>
</feature>
<gene>
    <name evidence="5" type="ORF">FHX34_1021398</name>
</gene>
<evidence type="ECO:0000256" key="1">
    <source>
        <dbReference type="PROSITE-ProRule" id="PRU00325"/>
    </source>
</evidence>
<feature type="transmembrane region" description="Helical" evidence="3">
    <location>
        <begin position="84"/>
        <end position="106"/>
    </location>
</feature>
<dbReference type="InterPro" id="IPR007527">
    <property type="entry name" value="Znf_SWIM"/>
</dbReference>
<dbReference type="EMBL" id="VIWY01000002">
    <property type="protein sequence ID" value="TWG24835.1"/>
    <property type="molecule type" value="Genomic_DNA"/>
</dbReference>
<accession>A0A561WLV4</accession>
<keyword evidence="1" id="KW-0862">Zinc</keyword>
<sequence length="500" mass="52801">MTTTLRHRTRSAPERMPLALPPRPLLPPAPPRVRRRAGGLRRRRNLSYLCSSFSRMVTAAYSYLGSSALDGGLTLQTSGGPAAHPRFFTGFLTVPGAAATGLLAVAEVARTRYFRPLPPASLDPVVTAGGDRLRFESFSGCCGVHARLDVLPAGLDGDIVGHGTTNVDVDLPLRRALSRVGAGEAMHLAVGPDELAVTTFDGRLVERRVPLPTRWLRGFAEAQVLTARFDARAELGVTEARALFHRLPADRSVLWAVAAGRSLRLTSRPVPGAVCLPGAGRLAALKPFLRYATGLRVYGPAVTAGSAPVASAWELSMPQQRLSLTLSPEPYRGFPGEGTVLESLTSDEVADDADLVSALLTGDPAIDVDTLATASGLDAARVRDALTQLGTAGRVGYDLAEAGYFHRALPYTADAAERMSPRLTGARALISAGAVSVGAEVSRVVSGGQTYHVRDAAQSCTCPWWARHRGGRGPCKHLLAVRMARSGKTATTIADTEAAA</sequence>